<dbReference type="Gene3D" id="2.115.10.20">
    <property type="entry name" value="Glycosyl hydrolase domain, family 43"/>
    <property type="match status" value="2"/>
</dbReference>
<dbReference type="Proteomes" id="UP000036520">
    <property type="component" value="Chromosome"/>
</dbReference>
<dbReference type="EMBL" id="CP012040">
    <property type="protein sequence ID" value="AKP52991.1"/>
    <property type="molecule type" value="Genomic_DNA"/>
</dbReference>
<keyword evidence="2" id="KW-1185">Reference proteome</keyword>
<dbReference type="InterPro" id="IPR023296">
    <property type="entry name" value="Glyco_hydro_beta-prop_sf"/>
</dbReference>
<reference evidence="1 2" key="1">
    <citation type="submission" date="2015-07" db="EMBL/GenBank/DDBJ databases">
        <authorList>
            <person name="Kim K.M."/>
        </authorList>
    </citation>
    <scope>NUCLEOTIDE SEQUENCE [LARGE SCALE GENOMIC DNA]</scope>
    <source>
        <strain evidence="1 2">KCTC 12363</strain>
    </source>
</reference>
<organism evidence="1 2">
    <name type="scientific">Cyclobacterium amurskyense</name>
    <dbReference type="NCBI Taxonomy" id="320787"/>
    <lineage>
        <taxon>Bacteria</taxon>
        <taxon>Pseudomonadati</taxon>
        <taxon>Bacteroidota</taxon>
        <taxon>Cytophagia</taxon>
        <taxon>Cytophagales</taxon>
        <taxon>Cyclobacteriaceae</taxon>
        <taxon>Cyclobacterium</taxon>
    </lineage>
</organism>
<dbReference type="STRING" id="320787.CA2015_3614"/>
<gene>
    <name evidence="1" type="ORF">CA2015_3614</name>
</gene>
<name>A0A0H4PEV9_9BACT</name>
<sequence length="508" mass="57923">MNLLSFLIWELTFYLEARIGINMNLLKVSCLALSLFALTEGFGQKNNLEPWEKLKSDKQLDKLPVKGPYFVIDDRIIEDRWMIERFVVPLKKYAGNPIVVKEHPWEGTGPLLGGKVLFDPQDQLYKMWYSVWDSASYYSKLPFSYNIAYAESKDGIKWKKPILNLFDRKDASYKKTNLVKLGKEKTQDIDVEFNPASNAAENRFVAIHNEAGGVFVSYSADGKTFSSSFKNPAVWYHSDTRNNFVFDEVRKRWFVYVRPKAYAGEGIKHVNRRRIAVVDSDDLVNWTHERTVMVPEEGDVSDFYGITVIRRGDLFFGFLQLYAPGKTEKVTAELVWSNDAYHWNRLPANAQKSPLNLGKENEWDAGQIRISEPVIKGNEMMFYYSGNKSNHDSPGSPAIGVATTKLDRLFGARSQADTLGRILTRPFEVNGDLFINADAAGEIRVEVRSAIRDEPLEGWTSEDCTPFTGSGLNNQISWGNKKLSDLKGKMVRLRFTLKDGTLYSFDIL</sequence>
<protein>
    <submittedName>
        <fullName evidence="1">Uncharacterized protein</fullName>
    </submittedName>
</protein>
<dbReference type="SUPFAM" id="SSF75005">
    <property type="entry name" value="Arabinanase/levansucrase/invertase"/>
    <property type="match status" value="1"/>
</dbReference>
<dbReference type="AlphaFoldDB" id="A0A0H4PEV9"/>
<evidence type="ECO:0000313" key="2">
    <source>
        <dbReference type="Proteomes" id="UP000036520"/>
    </source>
</evidence>
<proteinExistence type="predicted"/>
<dbReference type="KEGG" id="camu:CA2015_3614"/>
<accession>A0A0H4PEV9</accession>
<evidence type="ECO:0000313" key="1">
    <source>
        <dbReference type="EMBL" id="AKP52991.1"/>
    </source>
</evidence>